<evidence type="ECO:0000313" key="1">
    <source>
        <dbReference type="EMBL" id="MPN18811.1"/>
    </source>
</evidence>
<protein>
    <submittedName>
        <fullName evidence="1">Uncharacterized protein</fullName>
    </submittedName>
</protein>
<dbReference type="EMBL" id="VSSQ01066230">
    <property type="protein sequence ID" value="MPN18811.1"/>
    <property type="molecule type" value="Genomic_DNA"/>
</dbReference>
<sequence>MIGCFVPSKVGSFHHRANLRCIQNLGIICLIQNDADVLLDIRKRFAGVVLSKHANHAAVSLDCVHDEFDRRALARAVLANEA</sequence>
<proteinExistence type="predicted"/>
<dbReference type="AlphaFoldDB" id="A0A645FW96"/>
<accession>A0A645FW96</accession>
<reference evidence="1" key="1">
    <citation type="submission" date="2019-08" db="EMBL/GenBank/DDBJ databases">
        <authorList>
            <person name="Kucharzyk K."/>
            <person name="Murdoch R.W."/>
            <person name="Higgins S."/>
            <person name="Loffler F."/>
        </authorList>
    </citation>
    <scope>NUCLEOTIDE SEQUENCE</scope>
</reference>
<gene>
    <name evidence="1" type="ORF">SDC9_166176</name>
</gene>
<organism evidence="1">
    <name type="scientific">bioreactor metagenome</name>
    <dbReference type="NCBI Taxonomy" id="1076179"/>
    <lineage>
        <taxon>unclassified sequences</taxon>
        <taxon>metagenomes</taxon>
        <taxon>ecological metagenomes</taxon>
    </lineage>
</organism>
<name>A0A645FW96_9ZZZZ</name>
<comment type="caution">
    <text evidence="1">The sequence shown here is derived from an EMBL/GenBank/DDBJ whole genome shotgun (WGS) entry which is preliminary data.</text>
</comment>